<sequence>MEALYIGSNTTCLTGEWHLRVTRNTRISGKTKQSRSWILVQNKWSAWTTKVQIKGANSLPLETVTRAQCRPQMAGCPQGQMSEVMRTNKRQFIYTH</sequence>
<keyword evidence="2" id="KW-1185">Reference proteome</keyword>
<dbReference type="Proteomes" id="UP000286415">
    <property type="component" value="Unassembled WGS sequence"/>
</dbReference>
<evidence type="ECO:0000313" key="2">
    <source>
        <dbReference type="Proteomes" id="UP000286415"/>
    </source>
</evidence>
<reference evidence="1 2" key="2">
    <citation type="journal article" date="2021" name="Genomics">
        <title>High-quality reference genome for Clonorchis sinensis.</title>
        <authorList>
            <person name="Young N.D."/>
            <person name="Stroehlein A.J."/>
            <person name="Kinkar L."/>
            <person name="Wang T."/>
            <person name="Sohn W.M."/>
            <person name="Chang B.C.H."/>
            <person name="Kaur P."/>
            <person name="Weisz D."/>
            <person name="Dudchenko O."/>
            <person name="Aiden E.L."/>
            <person name="Korhonen P.K."/>
            <person name="Gasser R.B."/>
        </authorList>
    </citation>
    <scope>NUCLEOTIDE SEQUENCE [LARGE SCALE GENOMIC DNA]</scope>
    <source>
        <strain evidence="1">Cs-k2</strain>
    </source>
</reference>
<dbReference type="EMBL" id="NIRI02000077">
    <property type="protein sequence ID" value="KAG5441199.1"/>
    <property type="molecule type" value="Genomic_DNA"/>
</dbReference>
<comment type="caution">
    <text evidence="1">The sequence shown here is derived from an EMBL/GenBank/DDBJ whole genome shotgun (WGS) entry which is preliminary data.</text>
</comment>
<reference evidence="1 2" key="1">
    <citation type="journal article" date="2018" name="Biotechnol. Adv.">
        <title>Improved genomic resources and new bioinformatic workflow for the carcinogenic parasite Clonorchis sinensis: Biotechnological implications.</title>
        <authorList>
            <person name="Wang D."/>
            <person name="Korhonen P.K."/>
            <person name="Gasser R.B."/>
            <person name="Young N.D."/>
        </authorList>
    </citation>
    <scope>NUCLEOTIDE SEQUENCE [LARGE SCALE GENOMIC DNA]</scope>
    <source>
        <strain evidence="1">Cs-k2</strain>
    </source>
</reference>
<dbReference type="InParanoid" id="A0A419QF06"/>
<evidence type="ECO:0000313" key="1">
    <source>
        <dbReference type="EMBL" id="KAG5441199.1"/>
    </source>
</evidence>
<dbReference type="AlphaFoldDB" id="A0A419QF06"/>
<proteinExistence type="predicted"/>
<accession>A0A419QF06</accession>
<name>A0A419QF06_CLOSI</name>
<gene>
    <name evidence="1" type="ORF">CSKR_102410</name>
</gene>
<protein>
    <submittedName>
        <fullName evidence="1">Uncharacterized protein</fullName>
    </submittedName>
</protein>
<organism evidence="1 2">
    <name type="scientific">Clonorchis sinensis</name>
    <name type="common">Chinese liver fluke</name>
    <dbReference type="NCBI Taxonomy" id="79923"/>
    <lineage>
        <taxon>Eukaryota</taxon>
        <taxon>Metazoa</taxon>
        <taxon>Spiralia</taxon>
        <taxon>Lophotrochozoa</taxon>
        <taxon>Platyhelminthes</taxon>
        <taxon>Trematoda</taxon>
        <taxon>Digenea</taxon>
        <taxon>Opisthorchiida</taxon>
        <taxon>Opisthorchiata</taxon>
        <taxon>Opisthorchiidae</taxon>
        <taxon>Clonorchis</taxon>
    </lineage>
</organism>